<dbReference type="EMBL" id="JAUUIA010001616">
    <property type="protein sequence ID" value="MDP0972059.1"/>
    <property type="molecule type" value="Genomic_DNA"/>
</dbReference>
<feature type="non-terminal residue" evidence="2">
    <location>
        <position position="76"/>
    </location>
</feature>
<dbReference type="AlphaFoldDB" id="A0AAW8AXV5"/>
<dbReference type="Pfam" id="PF20041">
    <property type="entry name" value="DUF6443"/>
    <property type="match status" value="1"/>
</dbReference>
<evidence type="ECO:0000313" key="3">
    <source>
        <dbReference type="Proteomes" id="UP001244490"/>
    </source>
</evidence>
<reference evidence="2" key="1">
    <citation type="submission" date="2023-07" db="EMBL/GenBank/DDBJ databases">
        <authorList>
            <person name="Peng Z."/>
        </authorList>
    </citation>
    <scope>NUCLEOTIDE SEQUENCE</scope>
    <source>
        <strain evidence="2">KP219</strain>
    </source>
</reference>
<name>A0AAW8AXV5_KLEPN</name>
<organism evidence="2 3">
    <name type="scientific">Klebsiella pneumoniae</name>
    <dbReference type="NCBI Taxonomy" id="573"/>
    <lineage>
        <taxon>Bacteria</taxon>
        <taxon>Pseudomonadati</taxon>
        <taxon>Pseudomonadota</taxon>
        <taxon>Gammaproteobacteria</taxon>
        <taxon>Enterobacterales</taxon>
        <taxon>Enterobacteriaceae</taxon>
        <taxon>Klebsiella/Raoultella group</taxon>
        <taxon>Klebsiella</taxon>
        <taxon>Klebsiella pneumoniae complex</taxon>
    </lineage>
</organism>
<sequence>AIAPITDPGVFQSAGIQQVKEQTQYVDGLGRPIQTVIKQASPLGRDIIQASLYDELGREPYKYLPYTATDGSGNFR</sequence>
<proteinExistence type="predicted"/>
<accession>A0AAW8AXV5</accession>
<evidence type="ECO:0000259" key="1">
    <source>
        <dbReference type="Pfam" id="PF20041"/>
    </source>
</evidence>
<gene>
    <name evidence="2" type="ORF">Q6294_34580</name>
</gene>
<protein>
    <submittedName>
        <fullName evidence="2">DUF6443 domain-containing protein</fullName>
    </submittedName>
</protein>
<feature type="domain" description="DUF6443" evidence="1">
    <location>
        <begin position="12"/>
        <end position="75"/>
    </location>
</feature>
<dbReference type="RefSeq" id="WP_305202976.1">
    <property type="nucleotide sequence ID" value="NZ_JAUUIA010001616.1"/>
</dbReference>
<feature type="non-terminal residue" evidence="2">
    <location>
        <position position="1"/>
    </location>
</feature>
<dbReference type="Proteomes" id="UP001244490">
    <property type="component" value="Unassembled WGS sequence"/>
</dbReference>
<evidence type="ECO:0000313" key="2">
    <source>
        <dbReference type="EMBL" id="MDP0972059.1"/>
    </source>
</evidence>
<comment type="caution">
    <text evidence="2">The sequence shown here is derived from an EMBL/GenBank/DDBJ whole genome shotgun (WGS) entry which is preliminary data.</text>
</comment>
<dbReference type="InterPro" id="IPR045619">
    <property type="entry name" value="DUF6443"/>
</dbReference>